<accession>A0A4Y2IYU6</accession>
<dbReference type="Proteomes" id="UP000499080">
    <property type="component" value="Unassembled WGS sequence"/>
</dbReference>
<sequence>MRLLSDGAGIPLSKLPRHTSGRTFGHCVWLGMQQAPYTADVQRNRVSNQEPSAPKDKTLPLGHRGLVNVNKWNFVAFNEVWNRMQKTGREADEGKFQARGEWMEETRLTACAIQSMGRNV</sequence>
<gene>
    <name evidence="1" type="ORF">AVEN_224083_1</name>
</gene>
<dbReference type="AlphaFoldDB" id="A0A4Y2IYU6"/>
<protein>
    <submittedName>
        <fullName evidence="1">Uncharacterized protein</fullName>
    </submittedName>
</protein>
<keyword evidence="2" id="KW-1185">Reference proteome</keyword>
<evidence type="ECO:0000313" key="1">
    <source>
        <dbReference type="EMBL" id="GBM82066.1"/>
    </source>
</evidence>
<reference evidence="1 2" key="1">
    <citation type="journal article" date="2019" name="Sci. Rep.">
        <title>Orb-weaving spider Araneus ventricosus genome elucidates the spidroin gene catalogue.</title>
        <authorList>
            <person name="Kono N."/>
            <person name="Nakamura H."/>
            <person name="Ohtoshi R."/>
            <person name="Moran D.A.P."/>
            <person name="Shinohara A."/>
            <person name="Yoshida Y."/>
            <person name="Fujiwara M."/>
            <person name="Mori M."/>
            <person name="Tomita M."/>
            <person name="Arakawa K."/>
        </authorList>
    </citation>
    <scope>NUCLEOTIDE SEQUENCE [LARGE SCALE GENOMIC DNA]</scope>
</reference>
<dbReference type="EMBL" id="BGPR01002986">
    <property type="protein sequence ID" value="GBM82066.1"/>
    <property type="molecule type" value="Genomic_DNA"/>
</dbReference>
<proteinExistence type="predicted"/>
<comment type="caution">
    <text evidence="1">The sequence shown here is derived from an EMBL/GenBank/DDBJ whole genome shotgun (WGS) entry which is preliminary data.</text>
</comment>
<name>A0A4Y2IYU6_ARAVE</name>
<organism evidence="1 2">
    <name type="scientific">Araneus ventricosus</name>
    <name type="common">Orbweaver spider</name>
    <name type="synonym">Epeira ventricosa</name>
    <dbReference type="NCBI Taxonomy" id="182803"/>
    <lineage>
        <taxon>Eukaryota</taxon>
        <taxon>Metazoa</taxon>
        <taxon>Ecdysozoa</taxon>
        <taxon>Arthropoda</taxon>
        <taxon>Chelicerata</taxon>
        <taxon>Arachnida</taxon>
        <taxon>Araneae</taxon>
        <taxon>Araneomorphae</taxon>
        <taxon>Entelegynae</taxon>
        <taxon>Araneoidea</taxon>
        <taxon>Araneidae</taxon>
        <taxon>Araneus</taxon>
    </lineage>
</organism>
<dbReference type="OrthoDB" id="1099063at2759"/>
<evidence type="ECO:0000313" key="2">
    <source>
        <dbReference type="Proteomes" id="UP000499080"/>
    </source>
</evidence>